<accession>A0A1H8KIG0</accession>
<protein>
    <submittedName>
        <fullName evidence="1">Uncharacterized protein</fullName>
    </submittedName>
</protein>
<organism evidence="1 2">
    <name type="scientific">Pseudorhodobacter antarcticus</name>
    <dbReference type="NCBI Taxonomy" id="1077947"/>
    <lineage>
        <taxon>Bacteria</taxon>
        <taxon>Pseudomonadati</taxon>
        <taxon>Pseudomonadota</taxon>
        <taxon>Alphaproteobacteria</taxon>
        <taxon>Rhodobacterales</taxon>
        <taxon>Paracoccaceae</taxon>
        <taxon>Pseudorhodobacter</taxon>
    </lineage>
</organism>
<dbReference type="EMBL" id="FOCO01000032">
    <property type="protein sequence ID" value="SEN92607.1"/>
    <property type="molecule type" value="Genomic_DNA"/>
</dbReference>
<evidence type="ECO:0000313" key="1">
    <source>
        <dbReference type="EMBL" id="SEN92607.1"/>
    </source>
</evidence>
<evidence type="ECO:0000313" key="2">
    <source>
        <dbReference type="Proteomes" id="UP000183002"/>
    </source>
</evidence>
<sequence length="166" mass="17040">MGHDEDAQPLVRRANFCRAEQTRRRRVTHVQKLSQHGFKAESNVAGHVFEEGPFGAAFPDDSCNLGPEVAGVIGTFAFASGTEGLAGISGEDDVEGAVEDPGIETAEIIPDRGRGEIPGALGGDEDGAGPVLPFDKGAGVISGFGQHEAQIKASAACAEGQSVPGT</sequence>
<dbReference type="Proteomes" id="UP000183002">
    <property type="component" value="Unassembled WGS sequence"/>
</dbReference>
<reference evidence="1 2" key="1">
    <citation type="submission" date="2016-10" db="EMBL/GenBank/DDBJ databases">
        <authorList>
            <person name="de Groot N.N."/>
        </authorList>
    </citation>
    <scope>NUCLEOTIDE SEQUENCE [LARGE SCALE GENOMIC DNA]</scope>
    <source>
        <strain evidence="1 2">CGMCC 1.10836</strain>
    </source>
</reference>
<gene>
    <name evidence="1" type="ORF">SAMN05216227_103221</name>
</gene>
<proteinExistence type="predicted"/>
<dbReference type="STRING" id="1077947.SAMN05216227_103221"/>
<name>A0A1H8KIG0_9RHOB</name>
<dbReference type="AntiFam" id="ANF00163">
    <property type="entry name" value="Shadow ORF (opposite pspPIM)"/>
</dbReference>
<dbReference type="AlphaFoldDB" id="A0A1H8KIG0"/>
<keyword evidence="2" id="KW-1185">Reference proteome</keyword>